<dbReference type="PANTHER" id="PTHR43190">
    <property type="entry name" value="N-ACETYL-D-GLUCOSAMINE KINASE"/>
    <property type="match status" value="1"/>
</dbReference>
<dbReference type="InterPro" id="IPR043129">
    <property type="entry name" value="ATPase_NBD"/>
</dbReference>
<reference evidence="2" key="2">
    <citation type="submission" date="2020-09" db="EMBL/GenBank/DDBJ databases">
        <authorList>
            <person name="Sun Q."/>
            <person name="Kim S."/>
        </authorList>
    </citation>
    <scope>NUCLEOTIDE SEQUENCE</scope>
    <source>
        <strain evidence="2">KCTC 22169</strain>
    </source>
</reference>
<dbReference type="InterPro" id="IPR002731">
    <property type="entry name" value="ATPase_BadF"/>
</dbReference>
<reference evidence="2" key="1">
    <citation type="journal article" date="2014" name="Int. J. Syst. Evol. Microbiol.">
        <title>Complete genome sequence of Corynebacterium casei LMG S-19264T (=DSM 44701T), isolated from a smear-ripened cheese.</title>
        <authorList>
            <consortium name="US DOE Joint Genome Institute (JGI-PGF)"/>
            <person name="Walter F."/>
            <person name="Albersmeier A."/>
            <person name="Kalinowski J."/>
            <person name="Ruckert C."/>
        </authorList>
    </citation>
    <scope>NUCLEOTIDE SEQUENCE</scope>
    <source>
        <strain evidence="2">KCTC 22169</strain>
    </source>
</reference>
<keyword evidence="2" id="KW-0418">Kinase</keyword>
<dbReference type="PANTHER" id="PTHR43190:SF3">
    <property type="entry name" value="N-ACETYL-D-GLUCOSAMINE KINASE"/>
    <property type="match status" value="1"/>
</dbReference>
<dbReference type="CDD" id="cd24082">
    <property type="entry name" value="ASKHA_NBD_GspK-like"/>
    <property type="match status" value="1"/>
</dbReference>
<dbReference type="AlphaFoldDB" id="A0A918KB60"/>
<name>A0A918KB60_9GAMM</name>
<dbReference type="InterPro" id="IPR052519">
    <property type="entry name" value="Euk-type_GlcNAc_Kinase"/>
</dbReference>
<proteinExistence type="predicted"/>
<organism evidence="2 3">
    <name type="scientific">Saccharospirillum salsuginis</name>
    <dbReference type="NCBI Taxonomy" id="418750"/>
    <lineage>
        <taxon>Bacteria</taxon>
        <taxon>Pseudomonadati</taxon>
        <taxon>Pseudomonadota</taxon>
        <taxon>Gammaproteobacteria</taxon>
        <taxon>Oceanospirillales</taxon>
        <taxon>Saccharospirillaceae</taxon>
        <taxon>Saccharospirillum</taxon>
    </lineage>
</organism>
<dbReference type="Pfam" id="PF01869">
    <property type="entry name" value="BcrAD_BadFG"/>
    <property type="match status" value="1"/>
</dbReference>
<dbReference type="GO" id="GO:0016301">
    <property type="term" value="F:kinase activity"/>
    <property type="evidence" value="ECO:0007669"/>
    <property type="project" value="UniProtKB-KW"/>
</dbReference>
<evidence type="ECO:0000259" key="1">
    <source>
        <dbReference type="Pfam" id="PF01869"/>
    </source>
</evidence>
<accession>A0A918KB60</accession>
<gene>
    <name evidence="2" type="ORF">GCM10007392_24310</name>
</gene>
<dbReference type="RefSeq" id="WP_189608917.1">
    <property type="nucleotide sequence ID" value="NZ_BMXR01000005.1"/>
</dbReference>
<keyword evidence="2" id="KW-0808">Transferase</keyword>
<keyword evidence="3" id="KW-1185">Reference proteome</keyword>
<comment type="caution">
    <text evidence="2">The sequence shown here is derived from an EMBL/GenBank/DDBJ whole genome shotgun (WGS) entry which is preliminary data.</text>
</comment>
<dbReference type="Proteomes" id="UP000626148">
    <property type="component" value="Unassembled WGS sequence"/>
</dbReference>
<dbReference type="EMBL" id="BMXR01000005">
    <property type="protein sequence ID" value="GGX55742.1"/>
    <property type="molecule type" value="Genomic_DNA"/>
</dbReference>
<sequence>MALSDSAPLFMGIDGGGTSCRVRLADADGRVLANARAGSANVYQSTETSWHSIEQATSDALTQAGLPLEARSRIEVVAGLAGSEIDAARDRFLARPHGFARFHLLNDGQIACVGAHGGEDGAMLVVGTGIIGIAHQEGQWRRVSGWGFPLDDRGSGAWLGQQAVRHALWQRDGLIEATDLTRAVWEQYSDSISGLIGWAQEAKSVDYGKLAPLVVDWYEKADPHAVRIIERQAEVLNALLDALQQPPQPLVVLGGLGPFVSDRLAERHQAQLRPSQGDALDGALRLALQRSLD</sequence>
<dbReference type="Gene3D" id="3.30.420.40">
    <property type="match status" value="2"/>
</dbReference>
<dbReference type="SUPFAM" id="SSF53067">
    <property type="entry name" value="Actin-like ATPase domain"/>
    <property type="match status" value="2"/>
</dbReference>
<evidence type="ECO:0000313" key="2">
    <source>
        <dbReference type="EMBL" id="GGX55742.1"/>
    </source>
</evidence>
<protein>
    <submittedName>
        <fullName evidence="2">N-acetylglucosamine kinase</fullName>
    </submittedName>
</protein>
<feature type="domain" description="ATPase BadF/BadG/BcrA/BcrD type" evidence="1">
    <location>
        <begin position="12"/>
        <end position="245"/>
    </location>
</feature>
<evidence type="ECO:0000313" key="3">
    <source>
        <dbReference type="Proteomes" id="UP000626148"/>
    </source>
</evidence>